<dbReference type="PATRIC" id="fig|937777.3.peg.3570"/>
<dbReference type="RefSeq" id="WP_015237286.1">
    <property type="nucleotide sequence ID" value="NC_019793.1"/>
</dbReference>
<dbReference type="OrthoDB" id="9798006at2"/>
<dbReference type="PROSITE" id="PS51186">
    <property type="entry name" value="GNAT"/>
    <property type="match status" value="1"/>
</dbReference>
<accession>L0A7F1</accession>
<dbReference type="EMBL" id="CP003382">
    <property type="protein sequence ID" value="AFZ68990.1"/>
    <property type="molecule type" value="Genomic_DNA"/>
</dbReference>
<gene>
    <name evidence="4" type="ordered locus">Deipe_3560</name>
</gene>
<keyword evidence="2 4" id="KW-0012">Acyltransferase</keyword>
<dbReference type="InterPro" id="IPR000182">
    <property type="entry name" value="GNAT_dom"/>
</dbReference>
<keyword evidence="5" id="KW-1185">Reference proteome</keyword>
<protein>
    <submittedName>
        <fullName evidence="4">Sortase-like acyltransferase</fullName>
    </submittedName>
</protein>
<dbReference type="STRING" id="937777.Deipe_3560"/>
<dbReference type="Gene3D" id="3.40.630.30">
    <property type="match status" value="1"/>
</dbReference>
<dbReference type="PANTHER" id="PTHR43877">
    <property type="entry name" value="AMINOALKYLPHOSPHONATE N-ACETYLTRANSFERASE-RELATED-RELATED"/>
    <property type="match status" value="1"/>
</dbReference>
<dbReference type="InterPro" id="IPR016181">
    <property type="entry name" value="Acyl_CoA_acyltransferase"/>
</dbReference>
<dbReference type="CDD" id="cd04301">
    <property type="entry name" value="NAT_SF"/>
    <property type="match status" value="1"/>
</dbReference>
<dbReference type="InterPro" id="IPR050832">
    <property type="entry name" value="Bact_Acetyltransf"/>
</dbReference>
<dbReference type="SUPFAM" id="SSF55729">
    <property type="entry name" value="Acyl-CoA N-acyltransferases (Nat)"/>
    <property type="match status" value="1"/>
</dbReference>
<proteinExistence type="predicted"/>
<sequence length="168" mass="18487">MTDPARTLTSRRATPADAGAIARIYNQGIEDRSTFETRPRSSHEVAGWFDERFPIVVVVDQAGIVAFASTSSYRLRDCYAGIAEFGVYVAREARGRGAGRLAMEALIPAARQAGFWKLVSRVFPGNTASRALLSHLGFREVGTYEKHARLEGAWQDVVIVEKWLGAVD</sequence>
<name>L0A7F1_DEIPD</name>
<reference evidence="5" key="1">
    <citation type="submission" date="2012-03" db="EMBL/GenBank/DDBJ databases">
        <title>Complete sequence of chromosome of Deinococcus peraridilitoris DSM 19664.</title>
        <authorList>
            <person name="Lucas S."/>
            <person name="Copeland A."/>
            <person name="Lapidus A."/>
            <person name="Glavina del Rio T."/>
            <person name="Dalin E."/>
            <person name="Tice H."/>
            <person name="Bruce D."/>
            <person name="Goodwin L."/>
            <person name="Pitluck S."/>
            <person name="Peters L."/>
            <person name="Mikhailova N."/>
            <person name="Lu M."/>
            <person name="Kyrpides N."/>
            <person name="Mavromatis K."/>
            <person name="Ivanova N."/>
            <person name="Brettin T."/>
            <person name="Detter J.C."/>
            <person name="Han C."/>
            <person name="Larimer F."/>
            <person name="Land M."/>
            <person name="Hauser L."/>
            <person name="Markowitz V."/>
            <person name="Cheng J.-F."/>
            <person name="Hugenholtz P."/>
            <person name="Woyke T."/>
            <person name="Wu D."/>
            <person name="Pukall R."/>
            <person name="Steenblock K."/>
            <person name="Brambilla E."/>
            <person name="Klenk H.-P."/>
            <person name="Eisen J.A."/>
        </authorList>
    </citation>
    <scope>NUCLEOTIDE SEQUENCE [LARGE SCALE GENOMIC DNA]</scope>
    <source>
        <strain evidence="5">DSM 19664 / LMG 22246 / CIP 109416 / KR-200</strain>
    </source>
</reference>
<dbReference type="Pfam" id="PF13302">
    <property type="entry name" value="Acetyltransf_3"/>
    <property type="match status" value="1"/>
</dbReference>
<keyword evidence="1 4" id="KW-0808">Transferase</keyword>
<dbReference type="NCBIfam" id="NF040503">
    <property type="entry name" value="resist_ArsN1a"/>
    <property type="match status" value="1"/>
</dbReference>
<organism evidence="4 5">
    <name type="scientific">Deinococcus peraridilitoris (strain DSM 19664 / LMG 22246 / CIP 109416 / KR-200)</name>
    <dbReference type="NCBI Taxonomy" id="937777"/>
    <lineage>
        <taxon>Bacteria</taxon>
        <taxon>Thermotogati</taxon>
        <taxon>Deinococcota</taxon>
        <taxon>Deinococci</taxon>
        <taxon>Deinococcales</taxon>
        <taxon>Deinococcaceae</taxon>
        <taxon>Deinococcus</taxon>
    </lineage>
</organism>
<evidence type="ECO:0000256" key="2">
    <source>
        <dbReference type="ARBA" id="ARBA00023315"/>
    </source>
</evidence>
<dbReference type="eggNOG" id="COG1247">
    <property type="taxonomic scope" value="Bacteria"/>
</dbReference>
<dbReference type="AlphaFoldDB" id="L0A7F1"/>
<dbReference type="Proteomes" id="UP000010467">
    <property type="component" value="Chromosome"/>
</dbReference>
<feature type="domain" description="N-acetyltransferase" evidence="3">
    <location>
        <begin position="8"/>
        <end position="165"/>
    </location>
</feature>
<dbReference type="HOGENOM" id="CLU_013985_4_5_0"/>
<evidence type="ECO:0000256" key="1">
    <source>
        <dbReference type="ARBA" id="ARBA00022679"/>
    </source>
</evidence>
<evidence type="ECO:0000313" key="4">
    <source>
        <dbReference type="EMBL" id="AFZ68990.1"/>
    </source>
</evidence>
<dbReference type="KEGG" id="dpd:Deipe_3560"/>
<dbReference type="GO" id="GO:0016747">
    <property type="term" value="F:acyltransferase activity, transferring groups other than amino-acyl groups"/>
    <property type="evidence" value="ECO:0007669"/>
    <property type="project" value="InterPro"/>
</dbReference>
<evidence type="ECO:0000313" key="5">
    <source>
        <dbReference type="Proteomes" id="UP000010467"/>
    </source>
</evidence>
<evidence type="ECO:0000259" key="3">
    <source>
        <dbReference type="PROSITE" id="PS51186"/>
    </source>
</evidence>